<dbReference type="RefSeq" id="XP_018814996.1">
    <property type="nucleotide sequence ID" value="XM_018959451.1"/>
</dbReference>
<dbReference type="Pfam" id="PF24626">
    <property type="entry name" value="SH3_Tf2-1"/>
    <property type="match status" value="1"/>
</dbReference>
<proteinExistence type="predicted"/>
<sequence length="204" mass="23720">MYEKISIIRKKLVVARERKKRYANQRRQELEFEEGSKVLLKVAPMKGIMRFGKKEKLSPRNISPFEILERIGVAAYKLALPPQLSAIHNVFHVYMPQKYALDPSHVLEHEPLQIRDDLTYEEFPVGILAQKDQVLLSKMGILNIYAHLEGESHEVEDEYKEKKHEDTAQVHHIMQKIPCNKQVDEKHNVAVQKFKALAEKSKAT</sequence>
<protein>
    <submittedName>
        <fullName evidence="3">Uncharacterized protein LOC108986734</fullName>
    </submittedName>
</protein>
<evidence type="ECO:0000313" key="3">
    <source>
        <dbReference type="RefSeq" id="XP_018814996.1"/>
    </source>
</evidence>
<name>A0A2I4E6H0_JUGRE</name>
<dbReference type="OrthoDB" id="1939135at2759"/>
<dbReference type="STRING" id="51240.A0A2I4E6H0"/>
<accession>A0A2I4E6H0</accession>
<dbReference type="Proteomes" id="UP000235220">
    <property type="component" value="Chromosome 15"/>
</dbReference>
<dbReference type="PANTHER" id="PTHR46148:SF57">
    <property type="entry name" value="OS12G0499874 PROTEIN"/>
    <property type="match status" value="1"/>
</dbReference>
<dbReference type="AlphaFoldDB" id="A0A2I4E6H0"/>
<gene>
    <name evidence="3" type="primary">LOC108986734</name>
</gene>
<feature type="domain" description="Tf2-1-like SH3-like" evidence="1">
    <location>
        <begin position="35"/>
        <end position="99"/>
    </location>
</feature>
<evidence type="ECO:0000313" key="2">
    <source>
        <dbReference type="Proteomes" id="UP000235220"/>
    </source>
</evidence>
<dbReference type="Gramene" id="Jr15_07140_p1">
    <property type="protein sequence ID" value="cds.Jr15_07140_p1"/>
    <property type="gene ID" value="Jr15_07140"/>
</dbReference>
<reference evidence="3" key="1">
    <citation type="submission" date="2025-08" db="UniProtKB">
        <authorList>
            <consortium name="RefSeq"/>
        </authorList>
    </citation>
    <scope>IDENTIFICATION</scope>
    <source>
        <tissue evidence="3">Leaves</tissue>
    </source>
</reference>
<organism evidence="2 3">
    <name type="scientific">Juglans regia</name>
    <name type="common">English walnut</name>
    <dbReference type="NCBI Taxonomy" id="51240"/>
    <lineage>
        <taxon>Eukaryota</taxon>
        <taxon>Viridiplantae</taxon>
        <taxon>Streptophyta</taxon>
        <taxon>Embryophyta</taxon>
        <taxon>Tracheophyta</taxon>
        <taxon>Spermatophyta</taxon>
        <taxon>Magnoliopsida</taxon>
        <taxon>eudicotyledons</taxon>
        <taxon>Gunneridae</taxon>
        <taxon>Pentapetalae</taxon>
        <taxon>rosids</taxon>
        <taxon>fabids</taxon>
        <taxon>Fagales</taxon>
        <taxon>Juglandaceae</taxon>
        <taxon>Juglans</taxon>
    </lineage>
</organism>
<dbReference type="KEGG" id="jre:108986734"/>
<dbReference type="GeneID" id="108986734"/>
<keyword evidence="2" id="KW-1185">Reference proteome</keyword>
<dbReference type="InterPro" id="IPR056924">
    <property type="entry name" value="SH3_Tf2-1"/>
</dbReference>
<evidence type="ECO:0000259" key="1">
    <source>
        <dbReference type="Pfam" id="PF24626"/>
    </source>
</evidence>
<dbReference type="PANTHER" id="PTHR46148">
    <property type="entry name" value="CHROMO DOMAIN-CONTAINING PROTEIN"/>
    <property type="match status" value="1"/>
</dbReference>